<dbReference type="InterPro" id="IPR004090">
    <property type="entry name" value="Chemotax_Me-accpt_rcpt"/>
</dbReference>
<dbReference type="Proteomes" id="UP000182800">
    <property type="component" value="Unassembled WGS sequence"/>
</dbReference>
<dbReference type="GO" id="GO:0016020">
    <property type="term" value="C:membrane"/>
    <property type="evidence" value="ECO:0007669"/>
    <property type="project" value="InterPro"/>
</dbReference>
<accession>A0A0P8BJB9</accession>
<evidence type="ECO:0000256" key="3">
    <source>
        <dbReference type="PROSITE-ProRule" id="PRU00284"/>
    </source>
</evidence>
<sequence>MFARKIVSMAPASGQEAQGNVESAICEALQALARGEAPDTSALPAQVVTHLNALASEIRVRDARELENTVAFSMQASESMTAIARATGEVRAVDRDAQAMSAAVEQLDASIREINGFAARSIEALDNCVSEASGGLEAVRTARRETRSIGEAFATIDERVRALENAAQQITQIVDTIAAIAGQTNLLALNATIEAARAGEAGRGFAVVAGEVKNLSGQTARATEDIRARIDNLQSEVTAIRGAVEHATESVSAGVGAADQAEHSVEATAGEVSQSHGLVGEIARAIAEQSSATAELAQGVMRIASDARQARERTEAVVAAAAGSEAVIGSSLQELGKRAIPDYVLHCAKSDHLIWKKRLAGMLVGVAQLEESELSDHKACRLGKWYEAARADYSRYPAFVALEAPHARVHDAGKRAARAFNAGDLAAAELAFRELEEASGAVISALDDLIAQTSAAPGRGHAAMIA</sequence>
<evidence type="ECO:0000256" key="2">
    <source>
        <dbReference type="ARBA" id="ARBA00029447"/>
    </source>
</evidence>
<keyword evidence="1 3" id="KW-0807">Transducer</keyword>
<evidence type="ECO:0000313" key="6">
    <source>
        <dbReference type="EMBL" id="SCC80886.1"/>
    </source>
</evidence>
<dbReference type="GO" id="GO:0006935">
    <property type="term" value="P:chemotaxis"/>
    <property type="evidence" value="ECO:0007669"/>
    <property type="project" value="InterPro"/>
</dbReference>
<dbReference type="PANTHER" id="PTHR32089">
    <property type="entry name" value="METHYL-ACCEPTING CHEMOTAXIS PROTEIN MCPB"/>
    <property type="match status" value="1"/>
</dbReference>
<protein>
    <submittedName>
        <fullName evidence="5">Chemotaxis signal relay system methyl-accepting signal transducer</fullName>
    </submittedName>
    <submittedName>
        <fullName evidence="6">Methyl-accepting chemotaxis sensory transducer</fullName>
    </submittedName>
</protein>
<dbReference type="InterPro" id="IPR004089">
    <property type="entry name" value="MCPsignal_dom"/>
</dbReference>
<dbReference type="GO" id="GO:0004888">
    <property type="term" value="F:transmembrane signaling receptor activity"/>
    <property type="evidence" value="ECO:0007669"/>
    <property type="project" value="InterPro"/>
</dbReference>
<dbReference type="GO" id="GO:0007165">
    <property type="term" value="P:signal transduction"/>
    <property type="evidence" value="ECO:0007669"/>
    <property type="project" value="UniProtKB-KW"/>
</dbReference>
<evidence type="ECO:0000259" key="4">
    <source>
        <dbReference type="PROSITE" id="PS50111"/>
    </source>
</evidence>
<comment type="similarity">
    <text evidence="2">Belongs to the methyl-accepting chemotaxis (MCP) protein family.</text>
</comment>
<evidence type="ECO:0000256" key="1">
    <source>
        <dbReference type="ARBA" id="ARBA00023224"/>
    </source>
</evidence>
<comment type="caution">
    <text evidence="5">The sequence shown here is derived from an EMBL/GenBank/DDBJ whole genome shotgun (WGS) entry which is preliminary data.</text>
</comment>
<dbReference type="Pfam" id="PF00015">
    <property type="entry name" value="MCPsignal"/>
    <property type="match status" value="1"/>
</dbReference>
<dbReference type="Gene3D" id="1.10.287.950">
    <property type="entry name" value="Methyl-accepting chemotaxis protein"/>
    <property type="match status" value="1"/>
</dbReference>
<dbReference type="RefSeq" id="WP_083204462.1">
    <property type="nucleotide sequence ID" value="NZ_FMBM01000002.1"/>
</dbReference>
<organism evidence="5 7">
    <name type="scientific">Saliniramus fredricksonii</name>
    <dbReference type="NCBI Taxonomy" id="1653334"/>
    <lineage>
        <taxon>Bacteria</taxon>
        <taxon>Pseudomonadati</taxon>
        <taxon>Pseudomonadota</taxon>
        <taxon>Alphaproteobacteria</taxon>
        <taxon>Hyphomicrobiales</taxon>
        <taxon>Salinarimonadaceae</taxon>
        <taxon>Saliniramus</taxon>
    </lineage>
</organism>
<dbReference type="EMBL" id="FMBM01000002">
    <property type="protein sequence ID" value="SCC80886.1"/>
    <property type="molecule type" value="Genomic_DNA"/>
</dbReference>
<dbReference type="PRINTS" id="PR00260">
    <property type="entry name" value="CHEMTRNSDUCR"/>
</dbReference>
<dbReference type="InterPro" id="IPR025991">
    <property type="entry name" value="Chemoreceptor_zinc-bind_dom"/>
</dbReference>
<dbReference type="OrthoDB" id="4514964at2"/>
<dbReference type="EMBL" id="LJSX01000028">
    <property type="protein sequence ID" value="KPQ09425.1"/>
    <property type="molecule type" value="Genomic_DNA"/>
</dbReference>
<dbReference type="Pfam" id="PF13682">
    <property type="entry name" value="CZB"/>
    <property type="match status" value="1"/>
</dbReference>
<reference evidence="5 7" key="1">
    <citation type="submission" date="2015-09" db="EMBL/GenBank/DDBJ databases">
        <title>Identification and resolution of microdiversity through metagenomic sequencing of parallel consortia.</title>
        <authorList>
            <person name="Nelson W.C."/>
            <person name="Romine M.F."/>
            <person name="Lindemann S.R."/>
        </authorList>
    </citation>
    <scope>NUCLEOTIDE SEQUENCE [LARGE SCALE GENOMIC DNA]</scope>
    <source>
        <strain evidence="5">HL-109</strain>
    </source>
</reference>
<evidence type="ECO:0000313" key="8">
    <source>
        <dbReference type="Proteomes" id="UP000182800"/>
    </source>
</evidence>
<dbReference type="Gene3D" id="1.20.120.30">
    <property type="entry name" value="Aspartate receptor, ligand-binding domain"/>
    <property type="match status" value="1"/>
</dbReference>
<dbReference type="AlphaFoldDB" id="A0A0P8BJB9"/>
<proteinExistence type="inferred from homology"/>
<dbReference type="SUPFAM" id="SSF58104">
    <property type="entry name" value="Methyl-accepting chemotaxis protein (MCP) signaling domain"/>
    <property type="match status" value="1"/>
</dbReference>
<dbReference type="PROSITE" id="PS50111">
    <property type="entry name" value="CHEMOTAXIS_TRANSDUC_2"/>
    <property type="match status" value="1"/>
</dbReference>
<reference evidence="6 8" key="2">
    <citation type="submission" date="2016-08" db="EMBL/GenBank/DDBJ databases">
        <authorList>
            <person name="Varghese N."/>
            <person name="Submissions Spin"/>
        </authorList>
    </citation>
    <scope>NUCLEOTIDE SEQUENCE [LARGE SCALE GENOMIC DNA]</scope>
    <source>
        <strain evidence="6 8">HL-109</strain>
    </source>
</reference>
<dbReference type="SMART" id="SM00283">
    <property type="entry name" value="MA"/>
    <property type="match status" value="1"/>
</dbReference>
<evidence type="ECO:0000313" key="5">
    <source>
        <dbReference type="EMBL" id="KPQ09425.1"/>
    </source>
</evidence>
<name>A0A0P8BJB9_9HYPH</name>
<dbReference type="STRING" id="1653334.GA0071312_1814"/>
<evidence type="ECO:0000313" key="7">
    <source>
        <dbReference type="Proteomes" id="UP000050497"/>
    </source>
</evidence>
<dbReference type="PANTHER" id="PTHR32089:SF112">
    <property type="entry name" value="LYSOZYME-LIKE PROTEIN-RELATED"/>
    <property type="match status" value="1"/>
</dbReference>
<keyword evidence="8" id="KW-1185">Reference proteome</keyword>
<gene>
    <name evidence="6" type="ORF">GA0071312_1814</name>
    <name evidence="5" type="ORF">HLUCCO17_15090</name>
</gene>
<dbReference type="Proteomes" id="UP000050497">
    <property type="component" value="Unassembled WGS sequence"/>
</dbReference>
<feature type="domain" description="Methyl-accepting transducer" evidence="4">
    <location>
        <begin position="68"/>
        <end position="304"/>
    </location>
</feature>